<feature type="transmembrane region" description="Helical" evidence="5">
    <location>
        <begin position="165"/>
        <end position="189"/>
    </location>
</feature>
<dbReference type="AlphaFoldDB" id="A0A850RH62"/>
<feature type="transmembrane region" description="Helical" evidence="5">
    <location>
        <begin position="81"/>
        <end position="100"/>
    </location>
</feature>
<comment type="caution">
    <text evidence="7">The sequence shown here is derived from an EMBL/GenBank/DDBJ whole genome shotgun (WGS) entry which is preliminary data.</text>
</comment>
<name>A0A850RH62_9GAMM</name>
<evidence type="ECO:0000313" key="8">
    <source>
        <dbReference type="Proteomes" id="UP000592294"/>
    </source>
</evidence>
<dbReference type="GO" id="GO:0022857">
    <property type="term" value="F:transmembrane transporter activity"/>
    <property type="evidence" value="ECO:0007669"/>
    <property type="project" value="InterPro"/>
</dbReference>
<feature type="transmembrane region" description="Helical" evidence="5">
    <location>
        <begin position="21"/>
        <end position="40"/>
    </location>
</feature>
<evidence type="ECO:0000256" key="1">
    <source>
        <dbReference type="ARBA" id="ARBA00022692"/>
    </source>
</evidence>
<feature type="transmembrane region" description="Helical" evidence="5">
    <location>
        <begin position="279"/>
        <end position="298"/>
    </location>
</feature>
<evidence type="ECO:0000256" key="2">
    <source>
        <dbReference type="ARBA" id="ARBA00022989"/>
    </source>
</evidence>
<feature type="transmembrane region" description="Helical" evidence="5">
    <location>
        <begin position="137"/>
        <end position="159"/>
    </location>
</feature>
<keyword evidence="1 5" id="KW-0812">Transmembrane</keyword>
<dbReference type="InterPro" id="IPR011701">
    <property type="entry name" value="MFS"/>
</dbReference>
<feature type="domain" description="Major facilitator superfamily (MFS) profile" evidence="6">
    <location>
        <begin position="170"/>
        <end position="425"/>
    </location>
</feature>
<dbReference type="Gene3D" id="1.20.1250.20">
    <property type="entry name" value="MFS general substrate transporter like domains"/>
    <property type="match status" value="2"/>
</dbReference>
<dbReference type="InterPro" id="IPR020846">
    <property type="entry name" value="MFS_dom"/>
</dbReference>
<reference evidence="7 8" key="1">
    <citation type="submission" date="2020-06" db="EMBL/GenBank/DDBJ databases">
        <title>Whole-genome sequence of Allochromatium humboldtianum DSM 21881, type strain.</title>
        <authorList>
            <person name="Kyndt J.A."/>
            <person name="Meyer T.E."/>
        </authorList>
    </citation>
    <scope>NUCLEOTIDE SEQUENCE [LARGE SCALE GENOMIC DNA]</scope>
    <source>
        <strain evidence="7 8">DSM 21881</strain>
    </source>
</reference>
<dbReference type="InterPro" id="IPR050327">
    <property type="entry name" value="Proton-linked_MCT"/>
</dbReference>
<gene>
    <name evidence="7" type="ORF">HW932_14550</name>
</gene>
<dbReference type="EMBL" id="JABZEO010000010">
    <property type="protein sequence ID" value="NVZ10482.1"/>
    <property type="molecule type" value="Genomic_DNA"/>
</dbReference>
<keyword evidence="2 5" id="KW-1133">Transmembrane helix</keyword>
<dbReference type="PROSITE" id="PS50850">
    <property type="entry name" value="MFS"/>
    <property type="match status" value="1"/>
</dbReference>
<dbReference type="PANTHER" id="PTHR11360:SF304">
    <property type="entry name" value="MFS DOMAIN-CONTAINING PROTEIN"/>
    <property type="match status" value="1"/>
</dbReference>
<feature type="transmembrane region" description="Helical" evidence="5">
    <location>
        <begin position="304"/>
        <end position="324"/>
    </location>
</feature>
<dbReference type="Pfam" id="PF07690">
    <property type="entry name" value="MFS_1"/>
    <property type="match status" value="1"/>
</dbReference>
<dbReference type="PANTHER" id="PTHR11360">
    <property type="entry name" value="MONOCARBOXYLATE TRANSPORTER"/>
    <property type="match status" value="1"/>
</dbReference>
<evidence type="ECO:0000256" key="3">
    <source>
        <dbReference type="ARBA" id="ARBA00023136"/>
    </source>
</evidence>
<dbReference type="InterPro" id="IPR036259">
    <property type="entry name" value="MFS_trans_sf"/>
</dbReference>
<organism evidence="7 8">
    <name type="scientific">Allochromatium humboldtianum</name>
    <dbReference type="NCBI Taxonomy" id="504901"/>
    <lineage>
        <taxon>Bacteria</taxon>
        <taxon>Pseudomonadati</taxon>
        <taxon>Pseudomonadota</taxon>
        <taxon>Gammaproteobacteria</taxon>
        <taxon>Chromatiales</taxon>
        <taxon>Chromatiaceae</taxon>
        <taxon>Allochromatium</taxon>
    </lineage>
</organism>
<protein>
    <submittedName>
        <fullName evidence="7">MFS transporter</fullName>
    </submittedName>
</protein>
<accession>A0A850RH62</accession>
<feature type="transmembrane region" description="Helical" evidence="5">
    <location>
        <begin position="52"/>
        <end position="69"/>
    </location>
</feature>
<sequence>MNEHSPPRPWPRPWRTLIAAMLLNGGLGTLYAWSVFLAPYEAALGLTRDQTSLVFSTATFCFVAAMLSAPWIQTRLTASRVAVLSGVMASAGLALAGAAQTLAMVIAGYGLLFGAANGFGYALALQVVGRAFSTRRGLAMGAVVAAYALGAAIATPWLTWSLASLGLRLTLFALAFSVLVSALIGAVLLRGAGRVGLKAAGRFTWPLRTGESGRFARLWLGFVLGASAGLLMIGHAAGLVETAGGTLTLIALGPVAVSLGNGAGRIAAGWLADRFPIRWVMTGATTLGTAALCVSALSPTASTLVAGLAIIGTVYGVLAAAYPIAVAEYFGADRVAAVFGVLFTAWGVGGVLGPWAGAWVYRLMGSYETALLAAAVAAGLATLCSIGLPAQGPRHQADTERLAQGADSPSGVEREALASAGVRSG</sequence>
<feature type="transmembrane region" description="Helical" evidence="5">
    <location>
        <begin position="336"/>
        <end position="357"/>
    </location>
</feature>
<feature type="transmembrane region" description="Helical" evidence="5">
    <location>
        <begin position="106"/>
        <end position="125"/>
    </location>
</feature>
<feature type="region of interest" description="Disordered" evidence="4">
    <location>
        <begin position="397"/>
        <end position="425"/>
    </location>
</feature>
<evidence type="ECO:0000256" key="5">
    <source>
        <dbReference type="SAM" id="Phobius"/>
    </source>
</evidence>
<keyword evidence="8" id="KW-1185">Reference proteome</keyword>
<proteinExistence type="predicted"/>
<dbReference type="Proteomes" id="UP000592294">
    <property type="component" value="Unassembled WGS sequence"/>
</dbReference>
<keyword evidence="3 5" id="KW-0472">Membrane</keyword>
<feature type="transmembrane region" description="Helical" evidence="5">
    <location>
        <begin position="218"/>
        <end position="240"/>
    </location>
</feature>
<dbReference type="RefSeq" id="WP_176977221.1">
    <property type="nucleotide sequence ID" value="NZ_JABZEO010000010.1"/>
</dbReference>
<feature type="transmembrane region" description="Helical" evidence="5">
    <location>
        <begin position="369"/>
        <end position="388"/>
    </location>
</feature>
<evidence type="ECO:0000313" key="7">
    <source>
        <dbReference type="EMBL" id="NVZ10482.1"/>
    </source>
</evidence>
<evidence type="ECO:0000259" key="6">
    <source>
        <dbReference type="PROSITE" id="PS50850"/>
    </source>
</evidence>
<dbReference type="SUPFAM" id="SSF103473">
    <property type="entry name" value="MFS general substrate transporter"/>
    <property type="match status" value="1"/>
</dbReference>
<evidence type="ECO:0000256" key="4">
    <source>
        <dbReference type="SAM" id="MobiDB-lite"/>
    </source>
</evidence>